<accession>A0A9X1SCM3</accession>
<protein>
    <submittedName>
        <fullName evidence="3">Uncharacterized protein</fullName>
    </submittedName>
</protein>
<evidence type="ECO:0000313" key="3">
    <source>
        <dbReference type="EMBL" id="MCC3274034.1"/>
    </source>
</evidence>
<evidence type="ECO:0000313" key="5">
    <source>
        <dbReference type="Proteomes" id="UP000829758"/>
    </source>
</evidence>
<evidence type="ECO:0000256" key="1">
    <source>
        <dbReference type="SAM" id="MobiDB-lite"/>
    </source>
</evidence>
<evidence type="ECO:0000313" key="6">
    <source>
        <dbReference type="Proteomes" id="UP001155145"/>
    </source>
</evidence>
<sequence>MMLTVGVFFCVASLAVAVGAWLTCPSAWTIANWADLAISLLLGICFFLLAEGVNRSANSRAAAVANANLITSTGVLAVNSARSLAGSDPAALRVAADARAALQHYPDAQPATRKQLVRAVIGAYNDLAFSTFLHSDALARSVWERLREGTESVVAEADQLARGRGSRHRDEDLKSVADHLVFIELLGCALRENSGPDLSSRDIRPLPAVWDRTNLSHSAPRPGRPSESDETAYRLARFEALYQYELTVRHDWRTLTHHAAKLECDVELADLAATDDWLAPWYVGTADDSRPRPVNVLGRELQERARHDNLHVDASTPLWPEALRHGNLPEGIRISGIANLCQVLTKQPSPTICVLAYELICKTGGTARLVLDGNHRLAAARRMSMDRRGEIPRPFRVLTFLIREREPVDSIVVGDDPTSDLNEWHGFTPDIGLIRRSEATTPPAETSDAITGGAPGPGPLPAAETGAH</sequence>
<dbReference type="Proteomes" id="UP000829758">
    <property type="component" value="Chromosome"/>
</dbReference>
<keyword evidence="2" id="KW-0812">Transmembrane</keyword>
<reference evidence="3" key="1">
    <citation type="submission" date="2021-10" db="EMBL/GenBank/DDBJ databases">
        <title>Novel species in genus Arthrobacter.</title>
        <authorList>
            <person name="Liu Y."/>
        </authorList>
    </citation>
    <scope>NUCLEOTIDE SEQUENCE</scope>
    <source>
        <strain evidence="5">zg-Y462</strain>
        <strain evidence="3">Zg-Y462</strain>
    </source>
</reference>
<keyword evidence="5" id="KW-1185">Reference proteome</keyword>
<gene>
    <name evidence="3" type="ORF">LJ755_15020</name>
    <name evidence="4" type="ORF">MUK71_04070</name>
</gene>
<keyword evidence="2" id="KW-0472">Membrane</keyword>
<dbReference type="EMBL" id="CP094984">
    <property type="protein sequence ID" value="UON92828.1"/>
    <property type="molecule type" value="Genomic_DNA"/>
</dbReference>
<feature type="region of interest" description="Disordered" evidence="1">
    <location>
        <begin position="439"/>
        <end position="468"/>
    </location>
</feature>
<keyword evidence="2" id="KW-1133">Transmembrane helix</keyword>
<dbReference type="EMBL" id="JAJFZT010000011">
    <property type="protein sequence ID" value="MCC3274034.1"/>
    <property type="molecule type" value="Genomic_DNA"/>
</dbReference>
<organism evidence="3 6">
    <name type="scientific">Arthrobacter zhangbolii</name>
    <dbReference type="NCBI Taxonomy" id="2886936"/>
    <lineage>
        <taxon>Bacteria</taxon>
        <taxon>Bacillati</taxon>
        <taxon>Actinomycetota</taxon>
        <taxon>Actinomycetes</taxon>
        <taxon>Micrococcales</taxon>
        <taxon>Micrococcaceae</taxon>
        <taxon>Arthrobacter</taxon>
    </lineage>
</organism>
<feature type="transmembrane region" description="Helical" evidence="2">
    <location>
        <begin position="29"/>
        <end position="50"/>
    </location>
</feature>
<evidence type="ECO:0000256" key="2">
    <source>
        <dbReference type="SAM" id="Phobius"/>
    </source>
</evidence>
<evidence type="ECO:0000313" key="4">
    <source>
        <dbReference type="EMBL" id="UON92828.1"/>
    </source>
</evidence>
<proteinExistence type="predicted"/>
<dbReference type="AlphaFoldDB" id="A0A9X1SCM3"/>
<dbReference type="Proteomes" id="UP001155145">
    <property type="component" value="Unassembled WGS sequence"/>
</dbReference>
<dbReference type="RefSeq" id="WP_227929610.1">
    <property type="nucleotide sequence ID" value="NZ_CP094984.1"/>
</dbReference>
<name>A0A9X1SCM3_9MICC</name>